<comment type="caution">
    <text evidence="1">The sequence shown here is derived from an EMBL/GenBank/DDBJ whole genome shotgun (WGS) entry which is preliminary data.</text>
</comment>
<dbReference type="OrthoDB" id="2199695at2"/>
<reference evidence="1 2" key="1">
    <citation type="submission" date="2014-12" db="EMBL/GenBank/DDBJ databases">
        <title>Draft genome sequences of 29 type strains of Enterococci.</title>
        <authorList>
            <person name="Zhong Z."/>
            <person name="Sun Z."/>
            <person name="Liu W."/>
            <person name="Zhang W."/>
            <person name="Zhang H."/>
        </authorList>
    </citation>
    <scope>NUCLEOTIDE SEQUENCE [LARGE SCALE GENOMIC DNA]</scope>
    <source>
        <strain evidence="1 2">DSM 17690</strain>
    </source>
</reference>
<accession>A0A1L8QU86</accession>
<sequence length="136" mass="15197">MEVNITCTTELVHGGCNACAITPSTSYLITFDRATSGIPLDTLDVESLVMAVALKNGFRQELILDFGDEVILFKRAMAMVTMKEEYGQITYEYQGKVHPVRQVNATPEAIFEETNHILTTLFQIEPVTFTMEEVEA</sequence>
<keyword evidence="2" id="KW-1185">Reference proteome</keyword>
<dbReference type="AlphaFoldDB" id="A0A1L8QU86"/>
<gene>
    <name evidence="1" type="ORF">RU93_GL001897</name>
</gene>
<name>A0A1L8QU86_9ENTE</name>
<organism evidence="1 2">
    <name type="scientific">Enterococcus aquimarinus</name>
    <dbReference type="NCBI Taxonomy" id="328396"/>
    <lineage>
        <taxon>Bacteria</taxon>
        <taxon>Bacillati</taxon>
        <taxon>Bacillota</taxon>
        <taxon>Bacilli</taxon>
        <taxon>Lactobacillales</taxon>
        <taxon>Enterococcaceae</taxon>
        <taxon>Enterococcus</taxon>
    </lineage>
</organism>
<dbReference type="Pfam" id="PF16067">
    <property type="entry name" value="DUF4809"/>
    <property type="match status" value="1"/>
</dbReference>
<evidence type="ECO:0000313" key="2">
    <source>
        <dbReference type="Proteomes" id="UP000182149"/>
    </source>
</evidence>
<dbReference type="EMBL" id="JXKD01000005">
    <property type="protein sequence ID" value="OJG11024.1"/>
    <property type="molecule type" value="Genomic_DNA"/>
</dbReference>
<dbReference type="Proteomes" id="UP000182149">
    <property type="component" value="Unassembled WGS sequence"/>
</dbReference>
<evidence type="ECO:0000313" key="1">
    <source>
        <dbReference type="EMBL" id="OJG11024.1"/>
    </source>
</evidence>
<dbReference type="STRING" id="328396.RU93_GL001897"/>
<evidence type="ECO:0008006" key="3">
    <source>
        <dbReference type="Google" id="ProtNLM"/>
    </source>
</evidence>
<dbReference type="RefSeq" id="WP_071874607.1">
    <property type="nucleotide sequence ID" value="NZ_JBHSHF010000019.1"/>
</dbReference>
<dbReference type="InterPro" id="IPR032080">
    <property type="entry name" value="DUF4809"/>
</dbReference>
<protein>
    <recommendedName>
        <fullName evidence="3">DUF4809 domain-containing protein</fullName>
    </recommendedName>
</protein>
<proteinExistence type="predicted"/>